<dbReference type="OrthoDB" id="47423at2759"/>
<evidence type="ECO:0000313" key="2">
    <source>
        <dbReference type="EMBL" id="OEU09696.1"/>
    </source>
</evidence>
<evidence type="ECO:0000256" key="1">
    <source>
        <dbReference type="SAM" id="MobiDB-lite"/>
    </source>
</evidence>
<proteinExistence type="predicted"/>
<gene>
    <name evidence="2" type="ORF">FRACYDRAFT_247953</name>
</gene>
<name>A0A1E7EV07_9STRA</name>
<dbReference type="InterPro" id="IPR027417">
    <property type="entry name" value="P-loop_NTPase"/>
</dbReference>
<protein>
    <submittedName>
        <fullName evidence="2">Uncharacterized protein</fullName>
    </submittedName>
</protein>
<dbReference type="Proteomes" id="UP000095751">
    <property type="component" value="Unassembled WGS sequence"/>
</dbReference>
<dbReference type="SUPFAM" id="SSF52540">
    <property type="entry name" value="P-loop containing nucleoside triphosphate hydrolases"/>
    <property type="match status" value="1"/>
</dbReference>
<feature type="region of interest" description="Disordered" evidence="1">
    <location>
        <begin position="325"/>
        <end position="353"/>
    </location>
</feature>
<sequence length="353" mass="40201">MANLQRIAPMRIIDFCVGVTQTLRNSYIEWPSNPTYTKEVRMNMGGNSTTNNWLRGSKCPRFLNQNFLLGFGALLPKTKLIIGIRHPIDWYTSFWNMAGNSTKSLLENIKICPCPVNPQTGIRPKKCPDSYPNEVCSGECRCGSTLCLHRSRLHLPLARLGKTTLSKEERQWLAPTDDDGGMNLFNANITNPIFLYDMKQMKSDVGFWNDIASFLGVSHIPNEEYRGSHGLRDREQLNMCGSVHDYLRSLIMKYSYELSMWLQLYFIPQTVSNRNDVTIAGGFNNTNTNSFMNIVESYKYDPCERLIRRDSDGIYVLKKELRSSDNKGDDEEVSVGMDTTIPKQCGAKTEGRI</sequence>
<organism evidence="2 3">
    <name type="scientific">Fragilariopsis cylindrus CCMP1102</name>
    <dbReference type="NCBI Taxonomy" id="635003"/>
    <lineage>
        <taxon>Eukaryota</taxon>
        <taxon>Sar</taxon>
        <taxon>Stramenopiles</taxon>
        <taxon>Ochrophyta</taxon>
        <taxon>Bacillariophyta</taxon>
        <taxon>Bacillariophyceae</taxon>
        <taxon>Bacillariophycidae</taxon>
        <taxon>Bacillariales</taxon>
        <taxon>Bacillariaceae</taxon>
        <taxon>Fragilariopsis</taxon>
    </lineage>
</organism>
<accession>A0A1E7EV07</accession>
<reference evidence="2 3" key="1">
    <citation type="submission" date="2016-09" db="EMBL/GenBank/DDBJ databases">
        <title>Extensive genetic diversity and differential bi-allelic expression allows diatom success in the polar Southern Ocean.</title>
        <authorList>
            <consortium name="DOE Joint Genome Institute"/>
            <person name="Mock T."/>
            <person name="Otillar R.P."/>
            <person name="Strauss J."/>
            <person name="Dupont C."/>
            <person name="Frickenhaus S."/>
            <person name="Maumus F."/>
            <person name="Mcmullan M."/>
            <person name="Sanges R."/>
            <person name="Schmutz J."/>
            <person name="Toseland A."/>
            <person name="Valas R."/>
            <person name="Veluchamy A."/>
            <person name="Ward B.J."/>
            <person name="Allen A."/>
            <person name="Barry K."/>
            <person name="Falciatore A."/>
            <person name="Ferrante M."/>
            <person name="Fortunato A.E."/>
            <person name="Gloeckner G."/>
            <person name="Gruber A."/>
            <person name="Hipkin R."/>
            <person name="Janech M."/>
            <person name="Kroth P."/>
            <person name="Leese F."/>
            <person name="Lindquist E."/>
            <person name="Lyon B.R."/>
            <person name="Martin J."/>
            <person name="Mayer C."/>
            <person name="Parker M."/>
            <person name="Quesneville H."/>
            <person name="Raymond J."/>
            <person name="Uhlig C."/>
            <person name="Valentin K.U."/>
            <person name="Worden A.Z."/>
            <person name="Armbrust E.V."/>
            <person name="Bowler C."/>
            <person name="Green B."/>
            <person name="Moulton V."/>
            <person name="Van Oosterhout C."/>
            <person name="Grigoriev I."/>
        </authorList>
    </citation>
    <scope>NUCLEOTIDE SEQUENCE [LARGE SCALE GENOMIC DNA]</scope>
    <source>
        <strain evidence="2 3">CCMP1102</strain>
    </source>
</reference>
<dbReference type="KEGG" id="fcy:FRACYDRAFT_247953"/>
<keyword evidence="3" id="KW-1185">Reference proteome</keyword>
<dbReference type="InParanoid" id="A0A1E7EV07"/>
<dbReference type="EMBL" id="KV784374">
    <property type="protein sequence ID" value="OEU09696.1"/>
    <property type="molecule type" value="Genomic_DNA"/>
</dbReference>
<dbReference type="AlphaFoldDB" id="A0A1E7EV07"/>
<evidence type="ECO:0000313" key="3">
    <source>
        <dbReference type="Proteomes" id="UP000095751"/>
    </source>
</evidence>